<keyword evidence="4 7" id="KW-0378">Hydrolase</keyword>
<evidence type="ECO:0000256" key="5">
    <source>
        <dbReference type="ARBA" id="ARBA00023200"/>
    </source>
</evidence>
<dbReference type="InterPro" id="IPR034690">
    <property type="entry name" value="Endolysin_T4_type"/>
</dbReference>
<evidence type="ECO:0000256" key="1">
    <source>
        <dbReference type="ARBA" id="ARBA00000632"/>
    </source>
</evidence>
<dbReference type="GO" id="GO:0009253">
    <property type="term" value="P:peptidoglycan catabolic process"/>
    <property type="evidence" value="ECO:0007669"/>
    <property type="project" value="InterPro"/>
</dbReference>
<dbReference type="InterPro" id="IPR002196">
    <property type="entry name" value="Glyco_hydro_24"/>
</dbReference>
<dbReference type="InterPro" id="IPR033907">
    <property type="entry name" value="Endolysin_autolysin"/>
</dbReference>
<gene>
    <name evidence="8" type="ORF">DWQ54_23440</name>
</gene>
<evidence type="ECO:0000256" key="2">
    <source>
        <dbReference type="ARBA" id="ARBA00022529"/>
    </source>
</evidence>
<sequence length="278" mass="30234">MSEVTIQGLDRSDLNEVENHALDILLNLPLANFNQIKQRLELDVPGVVGRTTLDKFIAFCQQKGLDLSEAGVNAFKAANGLGNTGLLRGVIGPQTAGIYFDVLMSVAPPPSGGRRINDAGLELVKEFEGLHSRTFRSGPRRGQLVPNGGVTAYFDPVRVPTIGWGNIDSVTARDVDVKVITLLEAENLLRSDLASAEDAVSDLITVPLNDNEFSALVSFTFNLGAGALQDSTLRKRLNRGDNRVSIANDEFRKWVLAGGRELPGLVRRRKAERDLFLS</sequence>
<dbReference type="PANTHER" id="PTHR38107:SF3">
    <property type="entry name" value="LYSOZYME RRRD-RELATED"/>
    <property type="match status" value="1"/>
</dbReference>
<organism evidence="8 9">
    <name type="scientific">Microcystis flos-aquae TF09</name>
    <dbReference type="NCBI Taxonomy" id="2060473"/>
    <lineage>
        <taxon>Bacteria</taxon>
        <taxon>Bacillati</taxon>
        <taxon>Cyanobacteriota</taxon>
        <taxon>Cyanophyceae</taxon>
        <taxon>Oscillatoriophycideae</taxon>
        <taxon>Chroococcales</taxon>
        <taxon>Microcystaceae</taxon>
        <taxon>Microcystis</taxon>
    </lineage>
</organism>
<evidence type="ECO:0000313" key="9">
    <source>
        <dbReference type="Proteomes" id="UP000256873"/>
    </source>
</evidence>
<keyword evidence="2 7" id="KW-0929">Antimicrobial</keyword>
<dbReference type="HAMAP" id="MF_04110">
    <property type="entry name" value="ENDOLYSIN_T4"/>
    <property type="match status" value="1"/>
</dbReference>
<dbReference type="GO" id="GO:0042742">
    <property type="term" value="P:defense response to bacterium"/>
    <property type="evidence" value="ECO:0007669"/>
    <property type="project" value="UniProtKB-KW"/>
</dbReference>
<dbReference type="GO" id="GO:0016998">
    <property type="term" value="P:cell wall macromolecule catabolic process"/>
    <property type="evidence" value="ECO:0007669"/>
    <property type="project" value="InterPro"/>
</dbReference>
<evidence type="ECO:0000313" key="8">
    <source>
        <dbReference type="EMBL" id="REJ39134.1"/>
    </source>
</evidence>
<evidence type="ECO:0000256" key="7">
    <source>
        <dbReference type="RuleBase" id="RU003788"/>
    </source>
</evidence>
<keyword evidence="6 7" id="KW-0326">Glycosidase</keyword>
<proteinExistence type="inferred from homology"/>
<dbReference type="AlphaFoldDB" id="A0A3E0KVP2"/>
<dbReference type="EMBL" id="QQWC01000008">
    <property type="protein sequence ID" value="REJ39134.1"/>
    <property type="molecule type" value="Genomic_DNA"/>
</dbReference>
<evidence type="ECO:0000256" key="4">
    <source>
        <dbReference type="ARBA" id="ARBA00022801"/>
    </source>
</evidence>
<dbReference type="GO" id="GO:0003796">
    <property type="term" value="F:lysozyme activity"/>
    <property type="evidence" value="ECO:0007669"/>
    <property type="project" value="UniProtKB-EC"/>
</dbReference>
<dbReference type="InterPro" id="IPR023346">
    <property type="entry name" value="Lysozyme-like_dom_sf"/>
</dbReference>
<dbReference type="PANTHER" id="PTHR38107">
    <property type="match status" value="1"/>
</dbReference>
<dbReference type="InterPro" id="IPR051018">
    <property type="entry name" value="Bacteriophage_GH24"/>
</dbReference>
<evidence type="ECO:0000256" key="6">
    <source>
        <dbReference type="ARBA" id="ARBA00023295"/>
    </source>
</evidence>
<keyword evidence="5" id="KW-1035">Host cytoplasm</keyword>
<protein>
    <recommendedName>
        <fullName evidence="7">Lysozyme</fullName>
        <ecNumber evidence="7">3.2.1.17</ecNumber>
    </recommendedName>
</protein>
<reference evidence="8 9" key="1">
    <citation type="submission" date="2017-10" db="EMBL/GenBank/DDBJ databases">
        <title>A large-scale comparative metagenomic study reveals the eutrophication-driven functional interactions in six Microcystis-epibionts communities.</title>
        <authorList>
            <person name="Li Q."/>
            <person name="Lin F."/>
        </authorList>
    </citation>
    <scope>NUCLEOTIDE SEQUENCE [LARGE SCALE GENOMIC DNA]</scope>
    <source>
        <strain evidence="8">TF09</strain>
    </source>
</reference>
<accession>A0A3E0KVP2</accession>
<name>A0A3E0KVP2_9CHRO</name>
<dbReference type="GO" id="GO:0031640">
    <property type="term" value="P:killing of cells of another organism"/>
    <property type="evidence" value="ECO:0007669"/>
    <property type="project" value="UniProtKB-KW"/>
</dbReference>
<dbReference type="SUPFAM" id="SSF53955">
    <property type="entry name" value="Lysozyme-like"/>
    <property type="match status" value="1"/>
</dbReference>
<dbReference type="Proteomes" id="UP000256873">
    <property type="component" value="Unassembled WGS sequence"/>
</dbReference>
<dbReference type="InterPro" id="IPR023347">
    <property type="entry name" value="Lysozyme_dom_sf"/>
</dbReference>
<dbReference type="EC" id="3.2.1.17" evidence="7"/>
<dbReference type="CDD" id="cd00737">
    <property type="entry name" value="lyz_endolysin_autolysin"/>
    <property type="match status" value="1"/>
</dbReference>
<comment type="catalytic activity">
    <reaction evidence="1 7">
        <text>Hydrolysis of (1-&gt;4)-beta-linkages between N-acetylmuramic acid and N-acetyl-D-glucosamine residues in a peptidoglycan and between N-acetyl-D-glucosamine residues in chitodextrins.</text>
        <dbReference type="EC" id="3.2.1.17"/>
    </reaction>
</comment>
<comment type="caution">
    <text evidence="8">The sequence shown here is derived from an EMBL/GenBank/DDBJ whole genome shotgun (WGS) entry which is preliminary data.</text>
</comment>
<dbReference type="Gene3D" id="1.10.530.40">
    <property type="match status" value="1"/>
</dbReference>
<keyword evidence="3 7" id="KW-0081">Bacteriolytic enzyme</keyword>
<evidence type="ECO:0000256" key="3">
    <source>
        <dbReference type="ARBA" id="ARBA00022638"/>
    </source>
</evidence>
<dbReference type="Pfam" id="PF00959">
    <property type="entry name" value="Phage_lysozyme"/>
    <property type="match status" value="1"/>
</dbReference>
<comment type="similarity">
    <text evidence="7">Belongs to the glycosyl hydrolase 24 family.</text>
</comment>